<dbReference type="OrthoDB" id="9815663at2"/>
<evidence type="ECO:0000259" key="4">
    <source>
        <dbReference type="Pfam" id="PF00534"/>
    </source>
</evidence>
<dbReference type="SUPFAM" id="SSF53756">
    <property type="entry name" value="UDP-Glycosyltransferase/glycogen phosphorylase"/>
    <property type="match status" value="1"/>
</dbReference>
<sequence>MKALFLSVSAGHGHNQTARAAMESLKTKGVDCVLLDIFEYINPILSESVAKAYLISTKFTPAVYGRLYRLGERLEKSNEKLYIGKIISSLLSRKLTVFLSEYQPDVIICTHIFPAQVISYLREKGLSCKSVGIITDFTVHPFWEDTNLDYYVTASSLLNLQIQRKGIPLEKVWPIGIPIFIKFANKMDKAEARKLLGIENKTTVLVMSGSMGYGNVDDVIRRLDNMDMDFQIISVCGNNASLKKKIDSLDIKKKIYNYGFVDNVDIMMDASDCILTKPGGLTVSESLAKCIPMILINPIPGQEDRNAEFLLNNGLAIKTSETFPVDEAVYQLFHNDSRRKYLIEMMREVGRPYAADELADLIIQQIKMGA</sequence>
<dbReference type="RefSeq" id="WP_092282315.1">
    <property type="nucleotide sequence ID" value="NZ_FOXR01000012.1"/>
</dbReference>
<dbReference type="AlphaFoldDB" id="A0A1I5VSU2"/>
<dbReference type="PANTHER" id="PTHR43025">
    <property type="entry name" value="MONOGALACTOSYLDIACYLGLYCEROL SYNTHASE"/>
    <property type="match status" value="1"/>
</dbReference>
<gene>
    <name evidence="6" type="ORF">SAMN05444406_11247</name>
</gene>
<organism evidence="6 7">
    <name type="scientific">Caldicoprobacter faecalis</name>
    <dbReference type="NCBI Taxonomy" id="937334"/>
    <lineage>
        <taxon>Bacteria</taxon>
        <taxon>Bacillati</taxon>
        <taxon>Bacillota</taxon>
        <taxon>Clostridia</taxon>
        <taxon>Caldicoprobacterales</taxon>
        <taxon>Caldicoprobacteraceae</taxon>
        <taxon>Caldicoprobacter</taxon>
    </lineage>
</organism>
<proteinExistence type="inferred from homology"/>
<evidence type="ECO:0000256" key="1">
    <source>
        <dbReference type="ARBA" id="ARBA00006962"/>
    </source>
</evidence>
<evidence type="ECO:0000313" key="7">
    <source>
        <dbReference type="Proteomes" id="UP000198577"/>
    </source>
</evidence>
<dbReference type="GO" id="GO:0016020">
    <property type="term" value="C:membrane"/>
    <property type="evidence" value="ECO:0007669"/>
    <property type="project" value="GOC"/>
</dbReference>
<dbReference type="Gene3D" id="3.40.50.2000">
    <property type="entry name" value="Glycogen Phosphorylase B"/>
    <property type="match status" value="1"/>
</dbReference>
<dbReference type="GO" id="GO:0016758">
    <property type="term" value="F:hexosyltransferase activity"/>
    <property type="evidence" value="ECO:0007669"/>
    <property type="project" value="InterPro"/>
</dbReference>
<accession>A0A1I5VSU2</accession>
<dbReference type="Pfam" id="PF00534">
    <property type="entry name" value="Glycos_transf_1"/>
    <property type="match status" value="1"/>
</dbReference>
<feature type="domain" description="Glycosyl transferase family 1" evidence="4">
    <location>
        <begin position="189"/>
        <end position="347"/>
    </location>
</feature>
<dbReference type="Proteomes" id="UP000198577">
    <property type="component" value="Unassembled WGS sequence"/>
</dbReference>
<dbReference type="InterPro" id="IPR009695">
    <property type="entry name" value="Diacylglyc_glucosyltr_N"/>
</dbReference>
<evidence type="ECO:0000259" key="5">
    <source>
        <dbReference type="Pfam" id="PF06925"/>
    </source>
</evidence>
<dbReference type="InterPro" id="IPR001296">
    <property type="entry name" value="Glyco_trans_1"/>
</dbReference>
<keyword evidence="3" id="KW-0808">Transferase</keyword>
<evidence type="ECO:0000256" key="2">
    <source>
        <dbReference type="ARBA" id="ARBA00022676"/>
    </source>
</evidence>
<dbReference type="EMBL" id="FOXR01000012">
    <property type="protein sequence ID" value="SFQ10347.1"/>
    <property type="molecule type" value="Genomic_DNA"/>
</dbReference>
<keyword evidence="2" id="KW-0328">Glycosyltransferase</keyword>
<evidence type="ECO:0000256" key="3">
    <source>
        <dbReference type="ARBA" id="ARBA00022679"/>
    </source>
</evidence>
<dbReference type="GO" id="GO:0009247">
    <property type="term" value="P:glycolipid biosynthetic process"/>
    <property type="evidence" value="ECO:0007669"/>
    <property type="project" value="InterPro"/>
</dbReference>
<evidence type="ECO:0000313" key="6">
    <source>
        <dbReference type="EMBL" id="SFQ10347.1"/>
    </source>
</evidence>
<dbReference type="InterPro" id="IPR050519">
    <property type="entry name" value="Glycosyltransf_28_UgtP"/>
</dbReference>
<dbReference type="PANTHER" id="PTHR43025:SF3">
    <property type="entry name" value="MONOGALACTOSYLDIACYLGLYCEROL SYNTHASE 1, CHLOROPLASTIC"/>
    <property type="match status" value="1"/>
</dbReference>
<dbReference type="Pfam" id="PF06925">
    <property type="entry name" value="MGDG_synth"/>
    <property type="match status" value="1"/>
</dbReference>
<feature type="domain" description="Diacylglycerol glucosyltransferase N-terminal" evidence="5">
    <location>
        <begin position="14"/>
        <end position="179"/>
    </location>
</feature>
<name>A0A1I5VSU2_9FIRM</name>
<reference evidence="6 7" key="1">
    <citation type="submission" date="2016-10" db="EMBL/GenBank/DDBJ databases">
        <authorList>
            <person name="de Groot N.N."/>
        </authorList>
    </citation>
    <scope>NUCLEOTIDE SEQUENCE [LARGE SCALE GENOMIC DNA]</scope>
    <source>
        <strain evidence="6 7">DSM 20678</strain>
    </source>
</reference>
<protein>
    <submittedName>
        <fullName evidence="6">Monogalactosyldiacylglycerol synthase</fullName>
    </submittedName>
</protein>
<dbReference type="STRING" id="937334.SAMN05444406_11247"/>
<keyword evidence="7" id="KW-1185">Reference proteome</keyword>
<comment type="similarity">
    <text evidence="1">Belongs to the glycosyltransferase 28 family.</text>
</comment>